<feature type="region of interest" description="Disordered" evidence="3">
    <location>
        <begin position="449"/>
        <end position="486"/>
    </location>
</feature>
<dbReference type="Gene3D" id="6.10.250.3110">
    <property type="match status" value="1"/>
</dbReference>
<dbReference type="GO" id="GO:0043548">
    <property type="term" value="F:phosphatidylinositol 3-kinase binding"/>
    <property type="evidence" value="ECO:0007669"/>
    <property type="project" value="TreeGrafter"/>
</dbReference>
<dbReference type="GO" id="GO:0045324">
    <property type="term" value="P:late endosome to vacuole transport"/>
    <property type="evidence" value="ECO:0007669"/>
    <property type="project" value="TreeGrafter"/>
</dbReference>
<dbReference type="PANTHER" id="PTHR12768:SF4">
    <property type="entry name" value="BECLIN-1"/>
    <property type="match status" value="1"/>
</dbReference>
<dbReference type="GO" id="GO:0034271">
    <property type="term" value="C:phosphatidylinositol 3-kinase complex, class III, type I"/>
    <property type="evidence" value="ECO:0007669"/>
    <property type="project" value="TreeGrafter"/>
</dbReference>
<sequence length="486" mass="52076">MELVLQCQQCKCRLALQDDALRSSSGSGSRLDESWLLEEGGPARSQQGSGSGSGAAAGADLAAAAAAAPRRLDESFVVLQGGRGGAGAQSALLDGSASLLVGATPGGVQRIPFDAKLRALARVYEVASEEGKVELPLCAECAAEVHKELEGQLAELQQEVAAYEAALARLEAEGLQPLDDRTFQQQLGAAQAEVAGERERLARAERELAAAQAELAAVEGRSAELSGQEERYWHSLNEFQLRLQEHMDERDALAHRLEASGAALDALKRTAVYHDVFRIWYDGACGTISGLRLGRTSQQAVEWDEINAAWGQAVLLLATLAKACGVRFRAYRLLPQGSYPQVVDVRANQTHDLFGPVNKFLCQSYDKAQVGFLTCLKEFADWLVARGASDGQGNRFALPCPIEGDKVGALTIRLMFNKDKNWTKALKHMLVDLKFVLKFALVLMERGDARPSVSGEGPGRPPVAALQREDFAGAGASTAGPAGRRP</sequence>
<dbReference type="PANTHER" id="PTHR12768">
    <property type="entry name" value="BECLIN 1"/>
    <property type="match status" value="1"/>
</dbReference>
<comment type="similarity">
    <text evidence="1">Belongs to the beclin family.</text>
</comment>
<evidence type="ECO:0000259" key="5">
    <source>
        <dbReference type="Pfam" id="PF17675"/>
    </source>
</evidence>
<gene>
    <name evidence="6" type="ORF">C2E21_9250</name>
</gene>
<feature type="compositionally biased region" description="Low complexity" evidence="3">
    <location>
        <begin position="472"/>
        <end position="486"/>
    </location>
</feature>
<organism evidence="6 7">
    <name type="scientific">Chlorella sorokiniana</name>
    <name type="common">Freshwater green alga</name>
    <dbReference type="NCBI Taxonomy" id="3076"/>
    <lineage>
        <taxon>Eukaryota</taxon>
        <taxon>Viridiplantae</taxon>
        <taxon>Chlorophyta</taxon>
        <taxon>core chlorophytes</taxon>
        <taxon>Trebouxiophyceae</taxon>
        <taxon>Chlorellales</taxon>
        <taxon>Chlorellaceae</taxon>
        <taxon>Chlorella clade</taxon>
        <taxon>Chlorella</taxon>
    </lineage>
</organism>
<dbReference type="InterPro" id="IPR038274">
    <property type="entry name" value="Atg6/Beclin_C_sf"/>
</dbReference>
<protein>
    <submittedName>
        <fullName evidence="6">Beclin 1</fullName>
    </submittedName>
</protein>
<dbReference type="EMBL" id="LHPG02000026">
    <property type="protein sequence ID" value="PRW18412.1"/>
    <property type="molecule type" value="Genomic_DNA"/>
</dbReference>
<dbReference type="Proteomes" id="UP000239899">
    <property type="component" value="Unassembled WGS sequence"/>
</dbReference>
<evidence type="ECO:0000313" key="7">
    <source>
        <dbReference type="Proteomes" id="UP000239899"/>
    </source>
</evidence>
<reference evidence="6 7" key="1">
    <citation type="journal article" date="2018" name="Plant J.">
        <title>Genome sequences of Chlorella sorokiniana UTEX 1602 and Micractinium conductrix SAG 241.80: implications to maltose excretion by a green alga.</title>
        <authorList>
            <person name="Arriola M.B."/>
            <person name="Velmurugan N."/>
            <person name="Zhang Y."/>
            <person name="Plunkett M.H."/>
            <person name="Hondzo H."/>
            <person name="Barney B.M."/>
        </authorList>
    </citation>
    <scope>NUCLEOTIDE SEQUENCE [LARGE SCALE GENOMIC DNA]</scope>
    <source>
        <strain evidence="7">UTEX 1602</strain>
    </source>
</reference>
<feature type="coiled-coil region" evidence="2">
    <location>
        <begin position="139"/>
        <end position="256"/>
    </location>
</feature>
<keyword evidence="7" id="KW-1185">Reference proteome</keyword>
<dbReference type="GO" id="GO:0030674">
    <property type="term" value="F:protein-macromolecule adaptor activity"/>
    <property type="evidence" value="ECO:0007669"/>
    <property type="project" value="TreeGrafter"/>
</dbReference>
<dbReference type="STRING" id="3076.A0A2P6TBZ8"/>
<dbReference type="GO" id="GO:0000045">
    <property type="term" value="P:autophagosome assembly"/>
    <property type="evidence" value="ECO:0007669"/>
    <property type="project" value="TreeGrafter"/>
</dbReference>
<dbReference type="InterPro" id="IPR041691">
    <property type="entry name" value="Atg6/beclin_CC"/>
</dbReference>
<evidence type="ECO:0000256" key="2">
    <source>
        <dbReference type="SAM" id="Coils"/>
    </source>
</evidence>
<accession>A0A2P6TBZ8</accession>
<dbReference type="Pfam" id="PF04111">
    <property type="entry name" value="APG6"/>
    <property type="match status" value="1"/>
</dbReference>
<dbReference type="InterPro" id="IPR040455">
    <property type="entry name" value="Atg6_BARA"/>
</dbReference>
<evidence type="ECO:0000313" key="6">
    <source>
        <dbReference type="EMBL" id="PRW18412.1"/>
    </source>
</evidence>
<proteinExistence type="inferred from homology"/>
<dbReference type="OrthoDB" id="20368at2759"/>
<dbReference type="GO" id="GO:0034272">
    <property type="term" value="C:phosphatidylinositol 3-kinase complex, class III, type II"/>
    <property type="evidence" value="ECO:0007669"/>
    <property type="project" value="TreeGrafter"/>
</dbReference>
<name>A0A2P6TBZ8_CHLSO</name>
<dbReference type="GO" id="GO:0000407">
    <property type="term" value="C:phagophore assembly site"/>
    <property type="evidence" value="ECO:0007669"/>
    <property type="project" value="TreeGrafter"/>
</dbReference>
<dbReference type="GO" id="GO:0006995">
    <property type="term" value="P:cellular response to nitrogen starvation"/>
    <property type="evidence" value="ECO:0007669"/>
    <property type="project" value="TreeGrafter"/>
</dbReference>
<dbReference type="GO" id="GO:0000423">
    <property type="term" value="P:mitophagy"/>
    <property type="evidence" value="ECO:0007669"/>
    <property type="project" value="TreeGrafter"/>
</dbReference>
<comment type="caution">
    <text evidence="6">The sequence shown here is derived from an EMBL/GenBank/DDBJ whole genome shotgun (WGS) entry which is preliminary data.</text>
</comment>
<dbReference type="Gene3D" id="1.10.418.40">
    <property type="entry name" value="Autophagy protein 6/Beclin 1"/>
    <property type="match status" value="1"/>
</dbReference>
<evidence type="ECO:0000259" key="4">
    <source>
        <dbReference type="Pfam" id="PF04111"/>
    </source>
</evidence>
<dbReference type="InterPro" id="IPR007243">
    <property type="entry name" value="Atg6/Beclin"/>
</dbReference>
<evidence type="ECO:0000256" key="3">
    <source>
        <dbReference type="SAM" id="MobiDB-lite"/>
    </source>
</evidence>
<dbReference type="Pfam" id="PF17675">
    <property type="entry name" value="APG6_N"/>
    <property type="match status" value="1"/>
</dbReference>
<keyword evidence="2" id="KW-0175">Coiled coil</keyword>
<evidence type="ECO:0000256" key="1">
    <source>
        <dbReference type="ARBA" id="ARBA00005965"/>
    </source>
</evidence>
<dbReference type="AlphaFoldDB" id="A0A2P6TBZ8"/>
<feature type="domain" description="Atg6/beclin coiled-coil" evidence="5">
    <location>
        <begin position="136"/>
        <end position="259"/>
    </location>
</feature>
<feature type="domain" description="Atg6 BARA" evidence="4">
    <location>
        <begin position="267"/>
        <end position="440"/>
    </location>
</feature>